<dbReference type="EMBL" id="BAAAQD010000021">
    <property type="protein sequence ID" value="GAA1550395.1"/>
    <property type="molecule type" value="Genomic_DNA"/>
</dbReference>
<comment type="caution">
    <text evidence="2">The sequence shown here is derived from an EMBL/GenBank/DDBJ whole genome shotgun (WGS) entry which is preliminary data.</text>
</comment>
<evidence type="ECO:0000313" key="2">
    <source>
        <dbReference type="EMBL" id="GAA1550395.1"/>
    </source>
</evidence>
<dbReference type="InterPro" id="IPR041657">
    <property type="entry name" value="HTH_17"/>
</dbReference>
<organism evidence="2 3">
    <name type="scientific">Dactylosporangium maewongense</name>
    <dbReference type="NCBI Taxonomy" id="634393"/>
    <lineage>
        <taxon>Bacteria</taxon>
        <taxon>Bacillati</taxon>
        <taxon>Actinomycetota</taxon>
        <taxon>Actinomycetes</taxon>
        <taxon>Micromonosporales</taxon>
        <taxon>Micromonosporaceae</taxon>
        <taxon>Dactylosporangium</taxon>
    </lineage>
</organism>
<evidence type="ECO:0000313" key="3">
    <source>
        <dbReference type="Proteomes" id="UP001501470"/>
    </source>
</evidence>
<accession>A0ABP4MV71</accession>
<protein>
    <recommendedName>
        <fullName evidence="1">Helix-turn-helix domain-containing protein</fullName>
    </recommendedName>
</protein>
<dbReference type="RefSeq" id="WP_344509262.1">
    <property type="nucleotide sequence ID" value="NZ_BAAAQD010000021.1"/>
</dbReference>
<proteinExistence type="predicted"/>
<evidence type="ECO:0000259" key="1">
    <source>
        <dbReference type="Pfam" id="PF12728"/>
    </source>
</evidence>
<reference evidence="3" key="1">
    <citation type="journal article" date="2019" name="Int. J. Syst. Evol. Microbiol.">
        <title>The Global Catalogue of Microorganisms (GCM) 10K type strain sequencing project: providing services to taxonomists for standard genome sequencing and annotation.</title>
        <authorList>
            <consortium name="The Broad Institute Genomics Platform"/>
            <consortium name="The Broad Institute Genome Sequencing Center for Infectious Disease"/>
            <person name="Wu L."/>
            <person name="Ma J."/>
        </authorList>
    </citation>
    <scope>NUCLEOTIDE SEQUENCE [LARGE SCALE GENOMIC DNA]</scope>
    <source>
        <strain evidence="3">JCM 15933</strain>
    </source>
</reference>
<dbReference type="Proteomes" id="UP001501470">
    <property type="component" value="Unassembled WGS sequence"/>
</dbReference>
<gene>
    <name evidence="2" type="ORF">GCM10009827_083830</name>
</gene>
<name>A0ABP4MV71_9ACTN</name>
<feature type="domain" description="Helix-turn-helix" evidence="1">
    <location>
        <begin position="90"/>
        <end position="131"/>
    </location>
</feature>
<sequence length="137" mass="15134">MNRPLGAHVSGFSAFIIAYVLDAHLPAELVKVSRMAERGHVDPARLVEVRDTWAQIKAARSGWVEWRASVDGRTEALPAEMPAVSTQEIDTATAADLLRVTSSRVRQMVRSGDLLARKQGGVWLLDRSEIEMRRTAA</sequence>
<keyword evidence="3" id="KW-1185">Reference proteome</keyword>
<dbReference type="Pfam" id="PF12728">
    <property type="entry name" value="HTH_17"/>
    <property type="match status" value="1"/>
</dbReference>